<dbReference type="GO" id="GO:1904262">
    <property type="term" value="P:negative regulation of TORC1 signaling"/>
    <property type="evidence" value="ECO:0007669"/>
    <property type="project" value="TreeGrafter"/>
</dbReference>
<dbReference type="Proteomes" id="UP000693981">
    <property type="component" value="Unassembled WGS sequence"/>
</dbReference>
<protein>
    <submittedName>
        <fullName evidence="2">Uncharacterized protein</fullName>
    </submittedName>
</protein>
<comment type="caution">
    <text evidence="2">The sequence shown here is derived from an EMBL/GenBank/DDBJ whole genome shotgun (WGS) entry which is preliminary data.</text>
</comment>
<dbReference type="AlphaFoldDB" id="A0A8T1X0Q5"/>
<accession>A0A8T1X0Q5</accession>
<dbReference type="PANTHER" id="PTHR31581">
    <property type="entry name" value="KICSTOR COMPLEX PROTEIN C12ORF66"/>
    <property type="match status" value="1"/>
</dbReference>
<feature type="compositionally biased region" description="Polar residues" evidence="1">
    <location>
        <begin position="171"/>
        <end position="187"/>
    </location>
</feature>
<dbReference type="GO" id="GO:0061462">
    <property type="term" value="P:protein localization to lysosome"/>
    <property type="evidence" value="ECO:0007669"/>
    <property type="project" value="TreeGrafter"/>
</dbReference>
<evidence type="ECO:0000313" key="3">
    <source>
        <dbReference type="Proteomes" id="UP000693981"/>
    </source>
</evidence>
<dbReference type="OrthoDB" id="18134at2759"/>
<dbReference type="EMBL" id="JAGDFL010000072">
    <property type="protein sequence ID" value="KAG7398774.1"/>
    <property type="molecule type" value="Genomic_DNA"/>
</dbReference>
<dbReference type="GO" id="GO:0042149">
    <property type="term" value="P:cellular response to glucose starvation"/>
    <property type="evidence" value="ECO:0007669"/>
    <property type="project" value="TreeGrafter"/>
</dbReference>
<feature type="region of interest" description="Disordered" evidence="1">
    <location>
        <begin position="312"/>
        <end position="334"/>
    </location>
</feature>
<feature type="compositionally biased region" description="Polar residues" evidence="1">
    <location>
        <begin position="319"/>
        <end position="334"/>
    </location>
</feature>
<dbReference type="PANTHER" id="PTHR31581:SF1">
    <property type="entry name" value="KICSTOR SUBUNIT 2"/>
    <property type="match status" value="1"/>
</dbReference>
<keyword evidence="3" id="KW-1185">Reference proteome</keyword>
<feature type="region of interest" description="Disordered" evidence="1">
    <location>
        <begin position="169"/>
        <end position="190"/>
    </location>
</feature>
<dbReference type="InterPro" id="IPR018544">
    <property type="entry name" value="KICS_2"/>
</dbReference>
<organism evidence="2 3">
    <name type="scientific">Phytophthora boehmeriae</name>
    <dbReference type="NCBI Taxonomy" id="109152"/>
    <lineage>
        <taxon>Eukaryota</taxon>
        <taxon>Sar</taxon>
        <taxon>Stramenopiles</taxon>
        <taxon>Oomycota</taxon>
        <taxon>Peronosporomycetes</taxon>
        <taxon>Peronosporales</taxon>
        <taxon>Peronosporaceae</taxon>
        <taxon>Phytophthora</taxon>
    </lineage>
</organism>
<proteinExistence type="predicted"/>
<evidence type="ECO:0000313" key="2">
    <source>
        <dbReference type="EMBL" id="KAG7398774.1"/>
    </source>
</evidence>
<name>A0A8T1X0Q5_9STRA</name>
<sequence length="423" mass="46076">MPSADRFKAVRSDQTFRTAQQQPPRRYLSAGASPVALTPGFSSLSPLYPLPASPSSVSSSSTTLDDAVGRLFTRFLPTFFDLLEKYQYEKALLLVEEEEDTKWKSWTAFKVMLKLCASCESTYHLMKYLETEMVKTDTIEAMYGKLIVLMNHLADELKPMVARQNRHFSVHTPTPNSAKSNQNTGGEENTDPNLMMEIAMCGDMSYYVELLEQGAEFFSVSDEMATLERNTSGVSLNSSCSPASETASTFRRLFSHSSLLRRGGLTSALPIRRGLVQKPGDPYISSNGANSSVPSNTLEQLILGGGVNGADTPGGGSNGLDTSQGGVNNGGARSTNPLAAEMMASSMEMQERNDGFMHGERRQKTTYHIAQVDEAMFLVLLVEGAKKTNEKVAQDFIQTVTENLQHSGAFGPRVLAPLAADST</sequence>
<reference evidence="2" key="1">
    <citation type="submission" date="2021-02" db="EMBL/GenBank/DDBJ databases">
        <authorList>
            <person name="Palmer J.M."/>
        </authorList>
    </citation>
    <scope>NUCLEOTIDE SEQUENCE</scope>
    <source>
        <strain evidence="2">SCRP23</strain>
    </source>
</reference>
<dbReference type="GO" id="GO:0034198">
    <property type="term" value="P:cellular response to amino acid starvation"/>
    <property type="evidence" value="ECO:0007669"/>
    <property type="project" value="TreeGrafter"/>
</dbReference>
<gene>
    <name evidence="2" type="ORF">PHYBOEH_010517</name>
</gene>
<evidence type="ECO:0000256" key="1">
    <source>
        <dbReference type="SAM" id="MobiDB-lite"/>
    </source>
</evidence>